<protein>
    <submittedName>
        <fullName evidence="5">GntR family transcriptional regulator</fullName>
    </submittedName>
</protein>
<dbReference type="InterPro" id="IPR028978">
    <property type="entry name" value="Chorismate_lyase_/UTRA_dom_sf"/>
</dbReference>
<evidence type="ECO:0000256" key="2">
    <source>
        <dbReference type="ARBA" id="ARBA00023125"/>
    </source>
</evidence>
<dbReference type="CDD" id="cd07377">
    <property type="entry name" value="WHTH_GntR"/>
    <property type="match status" value="1"/>
</dbReference>
<evidence type="ECO:0000256" key="1">
    <source>
        <dbReference type="ARBA" id="ARBA00023015"/>
    </source>
</evidence>
<dbReference type="SUPFAM" id="SSF46785">
    <property type="entry name" value="Winged helix' DNA-binding domain"/>
    <property type="match status" value="1"/>
</dbReference>
<name>A0A0L8VCG5_9BACT</name>
<dbReference type="SMART" id="SM00866">
    <property type="entry name" value="UTRA"/>
    <property type="match status" value="1"/>
</dbReference>
<dbReference type="InterPro" id="IPR036390">
    <property type="entry name" value="WH_DNA-bd_sf"/>
</dbReference>
<dbReference type="Gene3D" id="3.40.1410.10">
    <property type="entry name" value="Chorismate lyase-like"/>
    <property type="match status" value="1"/>
</dbReference>
<keyword evidence="3" id="KW-0804">Transcription</keyword>
<keyword evidence="2" id="KW-0238">DNA-binding</keyword>
<feature type="domain" description="HTH gntR-type" evidence="4">
    <location>
        <begin position="7"/>
        <end position="75"/>
    </location>
</feature>
<dbReference type="AlphaFoldDB" id="A0A0L8VCG5"/>
<dbReference type="Pfam" id="PF07702">
    <property type="entry name" value="UTRA"/>
    <property type="match status" value="1"/>
</dbReference>
<dbReference type="PANTHER" id="PTHR44846:SF1">
    <property type="entry name" value="MANNOSYL-D-GLYCERATE TRANSPORT_METABOLISM SYSTEM REPRESSOR MNGR-RELATED"/>
    <property type="match status" value="1"/>
</dbReference>
<dbReference type="InterPro" id="IPR036388">
    <property type="entry name" value="WH-like_DNA-bd_sf"/>
</dbReference>
<dbReference type="InterPro" id="IPR050679">
    <property type="entry name" value="Bact_HTH_transcr_reg"/>
</dbReference>
<dbReference type="RefSeq" id="WP_053180371.1">
    <property type="nucleotide sequence ID" value="NZ_LGIA01000044.1"/>
</dbReference>
<reference evidence="6" key="1">
    <citation type="submission" date="2015-07" db="EMBL/GenBank/DDBJ databases">
        <title>Genome sequencing of Sunxiuqinia dokdonensis strain SK.</title>
        <authorList>
            <person name="Ahn S."/>
            <person name="Kim B.-C."/>
        </authorList>
    </citation>
    <scope>NUCLEOTIDE SEQUENCE [LARGE SCALE GENOMIC DNA]</scope>
    <source>
        <strain evidence="6">SK</strain>
    </source>
</reference>
<dbReference type="SUPFAM" id="SSF64288">
    <property type="entry name" value="Chorismate lyase-like"/>
    <property type="match status" value="1"/>
</dbReference>
<dbReference type="GO" id="GO:0003700">
    <property type="term" value="F:DNA-binding transcription factor activity"/>
    <property type="evidence" value="ECO:0007669"/>
    <property type="project" value="InterPro"/>
</dbReference>
<accession>A0A0L8VCG5</accession>
<evidence type="ECO:0000259" key="4">
    <source>
        <dbReference type="PROSITE" id="PS50949"/>
    </source>
</evidence>
<dbReference type="Proteomes" id="UP000036958">
    <property type="component" value="Unassembled WGS sequence"/>
</dbReference>
<comment type="caution">
    <text evidence="5">The sequence shown here is derived from an EMBL/GenBank/DDBJ whole genome shotgun (WGS) entry which is preliminary data.</text>
</comment>
<dbReference type="OrthoDB" id="9815017at2"/>
<evidence type="ECO:0000313" key="6">
    <source>
        <dbReference type="Proteomes" id="UP000036958"/>
    </source>
</evidence>
<dbReference type="InterPro" id="IPR000524">
    <property type="entry name" value="Tscrpt_reg_HTH_GntR"/>
</dbReference>
<keyword evidence="6" id="KW-1185">Reference proteome</keyword>
<organism evidence="5 6">
    <name type="scientific">Sunxiuqinia dokdonensis</name>
    <dbReference type="NCBI Taxonomy" id="1409788"/>
    <lineage>
        <taxon>Bacteria</taxon>
        <taxon>Pseudomonadati</taxon>
        <taxon>Bacteroidota</taxon>
        <taxon>Bacteroidia</taxon>
        <taxon>Marinilabiliales</taxon>
        <taxon>Prolixibacteraceae</taxon>
        <taxon>Sunxiuqinia</taxon>
    </lineage>
</organism>
<dbReference type="GO" id="GO:0045892">
    <property type="term" value="P:negative regulation of DNA-templated transcription"/>
    <property type="evidence" value="ECO:0007669"/>
    <property type="project" value="TreeGrafter"/>
</dbReference>
<dbReference type="PROSITE" id="PS50949">
    <property type="entry name" value="HTH_GNTR"/>
    <property type="match status" value="1"/>
</dbReference>
<evidence type="ECO:0000256" key="3">
    <source>
        <dbReference type="ARBA" id="ARBA00023163"/>
    </source>
</evidence>
<dbReference type="PRINTS" id="PR00035">
    <property type="entry name" value="HTHGNTR"/>
</dbReference>
<dbReference type="SMART" id="SM00345">
    <property type="entry name" value="HTH_GNTR"/>
    <property type="match status" value="1"/>
</dbReference>
<dbReference type="Pfam" id="PF00392">
    <property type="entry name" value="GntR"/>
    <property type="match status" value="1"/>
</dbReference>
<keyword evidence="1" id="KW-0805">Transcription regulation</keyword>
<proteinExistence type="predicted"/>
<sequence length="238" mass="27416">MSEGNRIPQYKKLYETLRRHILSGVYEEGSLLPSENELCTVHNMTRPTVRHALEALVQDGFIYKKQGKGSIVQKPPQDIGILSISGTSSAIGKQYLQTQILQKPTIKAWPKPFSFELSEAEEDFGCIYMERLRFVNEFPVFYDINHIPNINLPRFTSRTFENKSLFDILRTGYQVEIKGGEQKLKAIKADDKIGELLKIKKGDPVLYMERKLSTNREGFHIYSTIYFNSEKHAIFGNF</sequence>
<dbReference type="Gene3D" id="1.10.10.10">
    <property type="entry name" value="Winged helix-like DNA-binding domain superfamily/Winged helix DNA-binding domain"/>
    <property type="match status" value="1"/>
</dbReference>
<dbReference type="STRING" id="1409788.NC99_10410"/>
<dbReference type="PANTHER" id="PTHR44846">
    <property type="entry name" value="MANNOSYL-D-GLYCERATE TRANSPORT/METABOLISM SYSTEM REPRESSOR MNGR-RELATED"/>
    <property type="match status" value="1"/>
</dbReference>
<dbReference type="GO" id="GO:0003677">
    <property type="term" value="F:DNA binding"/>
    <property type="evidence" value="ECO:0007669"/>
    <property type="project" value="UniProtKB-KW"/>
</dbReference>
<evidence type="ECO:0000313" key="5">
    <source>
        <dbReference type="EMBL" id="KOH46129.1"/>
    </source>
</evidence>
<gene>
    <name evidence="5" type="ORF">NC99_10410</name>
</gene>
<dbReference type="EMBL" id="LGIA01000044">
    <property type="protein sequence ID" value="KOH46129.1"/>
    <property type="molecule type" value="Genomic_DNA"/>
</dbReference>
<dbReference type="InterPro" id="IPR011663">
    <property type="entry name" value="UTRA"/>
</dbReference>